<dbReference type="EMBL" id="BSUJ01000001">
    <property type="protein sequence ID" value="GMA21091.1"/>
    <property type="molecule type" value="Genomic_DNA"/>
</dbReference>
<evidence type="ECO:0000313" key="1">
    <source>
        <dbReference type="EMBL" id="GMA21091.1"/>
    </source>
</evidence>
<keyword evidence="2" id="KW-1185">Reference proteome</keyword>
<dbReference type="RefSeq" id="WP_241441403.1">
    <property type="nucleotide sequence ID" value="NZ_BSUJ01000001.1"/>
</dbReference>
<proteinExistence type="predicted"/>
<protein>
    <recommendedName>
        <fullName evidence="3">Preprotein translocase subunit SecE</fullName>
    </recommendedName>
</protein>
<name>A0ABQ6HS01_9MICO</name>
<reference evidence="2" key="1">
    <citation type="journal article" date="2019" name="Int. J. Syst. Evol. Microbiol.">
        <title>The Global Catalogue of Microorganisms (GCM) 10K type strain sequencing project: providing services to taxonomists for standard genome sequencing and annotation.</title>
        <authorList>
            <consortium name="The Broad Institute Genomics Platform"/>
            <consortium name="The Broad Institute Genome Sequencing Center for Infectious Disease"/>
            <person name="Wu L."/>
            <person name="Ma J."/>
        </authorList>
    </citation>
    <scope>NUCLEOTIDE SEQUENCE [LARGE SCALE GENOMIC DNA]</scope>
    <source>
        <strain evidence="2">NBRC 105830</strain>
    </source>
</reference>
<gene>
    <name evidence="1" type="ORF">GCM10025862_31120</name>
</gene>
<comment type="caution">
    <text evidence="1">The sequence shown here is derived from an EMBL/GenBank/DDBJ whole genome shotgun (WGS) entry which is preliminary data.</text>
</comment>
<accession>A0ABQ6HS01</accession>
<evidence type="ECO:0008006" key="3">
    <source>
        <dbReference type="Google" id="ProtNLM"/>
    </source>
</evidence>
<dbReference type="Proteomes" id="UP001157109">
    <property type="component" value="Unassembled WGS sequence"/>
</dbReference>
<sequence>MSKVKKVLWWIFIAFLIYAVFTQPDRAAEVVRTIWDILVQAVASLGRFFNTLLSR</sequence>
<organism evidence="1 2">
    <name type="scientific">Arsenicicoccus piscis</name>
    <dbReference type="NCBI Taxonomy" id="673954"/>
    <lineage>
        <taxon>Bacteria</taxon>
        <taxon>Bacillati</taxon>
        <taxon>Actinomycetota</taxon>
        <taxon>Actinomycetes</taxon>
        <taxon>Micrococcales</taxon>
        <taxon>Intrasporangiaceae</taxon>
        <taxon>Arsenicicoccus</taxon>
    </lineage>
</organism>
<evidence type="ECO:0000313" key="2">
    <source>
        <dbReference type="Proteomes" id="UP001157109"/>
    </source>
</evidence>